<dbReference type="RefSeq" id="WP_016121723.1">
    <property type="nucleotide sequence ID" value="NZ_JBCNIA010000063.1"/>
</dbReference>
<evidence type="ECO:0000259" key="1">
    <source>
        <dbReference type="Pfam" id="PF04471"/>
    </source>
</evidence>
<dbReference type="GO" id="GO:0004519">
    <property type="term" value="F:endonuclease activity"/>
    <property type="evidence" value="ECO:0007669"/>
    <property type="project" value="InterPro"/>
</dbReference>
<feature type="domain" description="Restriction endonuclease type IV Mrr" evidence="1">
    <location>
        <begin position="13"/>
        <end position="94"/>
    </location>
</feature>
<protein>
    <recommendedName>
        <fullName evidence="1">Restriction endonuclease type IV Mrr domain-containing protein</fullName>
    </recommendedName>
</protein>
<name>A0A0J1KP12_BACAN</name>
<proteinExistence type="predicted"/>
<gene>
    <name evidence="2" type="ORF">ABW01_13665</name>
</gene>
<dbReference type="SUPFAM" id="SSF52980">
    <property type="entry name" value="Restriction endonuclease-like"/>
    <property type="match status" value="1"/>
</dbReference>
<sequence>MSNFDISQLDWKDINWKNFEKFIYYALEREGFKDTEWFGVSGGDNGRDICATTYEELPLNLSYKRRWIFQCKKWSKLPNKALIRDEAEEAEVHNPDFWVLVIPLPIHARYYEQLAAVQSRFNFEIKVIPLHEIEKLIEKHRDLLNVLLHGTIISPEVQKEILDVIPQKNGVEEEVVEETITLKTSKLEEE</sequence>
<reference evidence="2 3" key="1">
    <citation type="submission" date="2015-05" db="EMBL/GenBank/DDBJ databases">
        <title>Whole genome sequence and identification of bacterial endophytes from Costus igneus.</title>
        <authorList>
            <person name="Lee Y.P."/>
            <person name="Gan H.M."/>
            <person name="Eng W."/>
            <person name="Wheatley M.S."/>
            <person name="Caraballo A."/>
            <person name="Polter S."/>
            <person name="Savka M.A."/>
            <person name="Hudson A.O."/>
        </authorList>
    </citation>
    <scope>NUCLEOTIDE SEQUENCE [LARGE SCALE GENOMIC DNA]</scope>
    <source>
        <strain evidence="2 3">RIT375</strain>
    </source>
</reference>
<dbReference type="Proteomes" id="UP000035904">
    <property type="component" value="Unassembled WGS sequence"/>
</dbReference>
<evidence type="ECO:0000313" key="2">
    <source>
        <dbReference type="EMBL" id="KLV18415.1"/>
    </source>
</evidence>
<dbReference type="GO" id="GO:0009307">
    <property type="term" value="P:DNA restriction-modification system"/>
    <property type="evidence" value="ECO:0007669"/>
    <property type="project" value="InterPro"/>
</dbReference>
<dbReference type="Pfam" id="PF04471">
    <property type="entry name" value="Mrr_cat"/>
    <property type="match status" value="1"/>
</dbReference>
<dbReference type="InterPro" id="IPR007560">
    <property type="entry name" value="Restrct_endonuc_IV_Mrr"/>
</dbReference>
<dbReference type="EMBL" id="LDPG01000007">
    <property type="protein sequence ID" value="KLV18415.1"/>
    <property type="molecule type" value="Genomic_DNA"/>
</dbReference>
<dbReference type="PATRIC" id="fig|1392.242.peg.5773"/>
<dbReference type="InterPro" id="IPR011335">
    <property type="entry name" value="Restrct_endonuc-II-like"/>
</dbReference>
<accession>A0A0J1KP12</accession>
<evidence type="ECO:0000313" key="3">
    <source>
        <dbReference type="Proteomes" id="UP000035904"/>
    </source>
</evidence>
<dbReference type="GO" id="GO:0003677">
    <property type="term" value="F:DNA binding"/>
    <property type="evidence" value="ECO:0007669"/>
    <property type="project" value="InterPro"/>
</dbReference>
<organism evidence="2 3">
    <name type="scientific">Bacillus anthracis</name>
    <name type="common">anthrax bacterium</name>
    <dbReference type="NCBI Taxonomy" id="1392"/>
    <lineage>
        <taxon>Bacteria</taxon>
        <taxon>Bacillati</taxon>
        <taxon>Bacillota</taxon>
        <taxon>Bacilli</taxon>
        <taxon>Bacillales</taxon>
        <taxon>Bacillaceae</taxon>
        <taxon>Bacillus</taxon>
        <taxon>Bacillus cereus group</taxon>
    </lineage>
</organism>
<dbReference type="AlphaFoldDB" id="A0A0J1KP12"/>
<comment type="caution">
    <text evidence="2">The sequence shown here is derived from an EMBL/GenBank/DDBJ whole genome shotgun (WGS) entry which is preliminary data.</text>
</comment>